<dbReference type="InterPro" id="IPR018062">
    <property type="entry name" value="HTH_AraC-typ_CS"/>
</dbReference>
<protein>
    <submittedName>
        <fullName evidence="6">Helix-turn-helix domain-containing protein</fullName>
    </submittedName>
</protein>
<comment type="caution">
    <text evidence="6">The sequence shown here is derived from an EMBL/GenBank/DDBJ whole genome shotgun (WGS) entry which is preliminary data.</text>
</comment>
<dbReference type="SMART" id="SM00342">
    <property type="entry name" value="HTH_ARAC"/>
    <property type="match status" value="1"/>
</dbReference>
<evidence type="ECO:0000256" key="2">
    <source>
        <dbReference type="ARBA" id="ARBA00023125"/>
    </source>
</evidence>
<name>A0ABW0HT96_9BACL</name>
<keyword evidence="3" id="KW-0804">Transcription</keyword>
<dbReference type="PROSITE" id="PS00041">
    <property type="entry name" value="HTH_ARAC_FAMILY_1"/>
    <property type="match status" value="1"/>
</dbReference>
<evidence type="ECO:0000256" key="1">
    <source>
        <dbReference type="ARBA" id="ARBA00023015"/>
    </source>
</evidence>
<keyword evidence="2" id="KW-0238">DNA-binding</keyword>
<dbReference type="InterPro" id="IPR018060">
    <property type="entry name" value="HTH_AraC"/>
</dbReference>
<dbReference type="InterPro" id="IPR009057">
    <property type="entry name" value="Homeodomain-like_sf"/>
</dbReference>
<dbReference type="InterPro" id="IPR020449">
    <property type="entry name" value="Tscrpt_reg_AraC-type_HTH"/>
</dbReference>
<dbReference type="SUPFAM" id="SSF46689">
    <property type="entry name" value="Homeodomain-like"/>
    <property type="match status" value="1"/>
</dbReference>
<proteinExistence type="predicted"/>
<reference evidence="7" key="1">
    <citation type="journal article" date="2019" name="Int. J. Syst. Evol. Microbiol.">
        <title>The Global Catalogue of Microorganisms (GCM) 10K type strain sequencing project: providing services to taxonomists for standard genome sequencing and annotation.</title>
        <authorList>
            <consortium name="The Broad Institute Genomics Platform"/>
            <consortium name="The Broad Institute Genome Sequencing Center for Infectious Disease"/>
            <person name="Wu L."/>
            <person name="Ma J."/>
        </authorList>
    </citation>
    <scope>NUCLEOTIDE SEQUENCE [LARGE SCALE GENOMIC DNA]</scope>
    <source>
        <strain evidence="7">CGMCC 1.18575</strain>
    </source>
</reference>
<keyword evidence="1" id="KW-0805">Transcription regulation</keyword>
<dbReference type="PANTHER" id="PTHR43280:SF2">
    <property type="entry name" value="HTH-TYPE TRANSCRIPTIONAL REGULATOR EXSA"/>
    <property type="match status" value="1"/>
</dbReference>
<feature type="transmembrane region" description="Helical" evidence="4">
    <location>
        <begin position="289"/>
        <end position="313"/>
    </location>
</feature>
<evidence type="ECO:0000313" key="6">
    <source>
        <dbReference type="EMBL" id="MFC5403623.1"/>
    </source>
</evidence>
<feature type="domain" description="HTH araC/xylS-type" evidence="5">
    <location>
        <begin position="646"/>
        <end position="744"/>
    </location>
</feature>
<keyword evidence="4" id="KW-0812">Transmembrane</keyword>
<gene>
    <name evidence="6" type="ORF">ACFPOF_12845</name>
</gene>
<dbReference type="PANTHER" id="PTHR43280">
    <property type="entry name" value="ARAC-FAMILY TRANSCRIPTIONAL REGULATOR"/>
    <property type="match status" value="1"/>
</dbReference>
<evidence type="ECO:0000259" key="5">
    <source>
        <dbReference type="PROSITE" id="PS01124"/>
    </source>
</evidence>
<keyword evidence="4" id="KW-0472">Membrane</keyword>
<dbReference type="PRINTS" id="PR00032">
    <property type="entry name" value="HTHARAC"/>
</dbReference>
<dbReference type="Gene3D" id="1.10.10.60">
    <property type="entry name" value="Homeodomain-like"/>
    <property type="match status" value="2"/>
</dbReference>
<feature type="transmembrane region" description="Helical" evidence="4">
    <location>
        <begin position="12"/>
        <end position="33"/>
    </location>
</feature>
<keyword evidence="4" id="KW-1133">Transmembrane helix</keyword>
<dbReference type="RefSeq" id="WP_378133168.1">
    <property type="nucleotide sequence ID" value="NZ_JBHSMI010000024.1"/>
</dbReference>
<sequence>MFTYLQSKRNSFFIKLLFSFVIIVLISFIFNLLSFNFFQNTLRTEIIKYNKLNLSNTVNNYEKQFRLLDDIASNLFFGANIPLLERNRSNFNAMNDLTSEIKVVLSNYNNLNLDNLFFYNDRYSFIIEKGGLTSITDMFEEHYLNDRYNAEFWKKQTEEDYHMRIFPAAQFQKRNMNGKVEQSGTYFPVVIKNKLQKGSYIAAFIDAGEIYLNSHFSNNDLFYIVDAQGNRFFGTSLVKALTEFQVAGNGDAYDSNHNNYYFYQTGEKSGLTYVNVTPNQQIASTITRLSWLLLILFAISLALSLFISILFSIRFKLPVQRMLESLQKMNPNFNFKSTIREYSQIGDKLKSIIVSTHEINQDLQKKDSLLKTYSYWNKVKNIPIGHTEMQNLIDNMKPFYFVMYQLLPMRSGQPLPTADTHNTSHDTDLINSAILQRYKQSETLQIEKDLIVSIIFDDDPNPDRDNLFATLQTLVRLFDDRSGLNVTIAANPKLRNHGDFTTAYDETLGMIHARKLNATTQLITELEGDSSGIAIPPSELKKLSTQVAAGNAAETVQLIHRLLQRLGKKGRAVEYRKLANDIISEILLVLMSQKIEVGDLLSELAPYEQLKEITTEEQYYAFYGVLIERAVSLVNDKKADKDPIVDYVLAYMERHSGEDISQEDIASKLNISIGYMGKYIKNKTGKTFSEYLEDIRIDKAKIILAETDNKIHEIAAQVGYHNANSFTRMFKRITGVTPGEYRLEKRTE</sequence>
<organism evidence="6 7">
    <name type="scientific">Cohnella soli</name>
    <dbReference type="NCBI Taxonomy" id="425005"/>
    <lineage>
        <taxon>Bacteria</taxon>
        <taxon>Bacillati</taxon>
        <taxon>Bacillota</taxon>
        <taxon>Bacilli</taxon>
        <taxon>Bacillales</taxon>
        <taxon>Paenibacillaceae</taxon>
        <taxon>Cohnella</taxon>
    </lineage>
</organism>
<accession>A0ABW0HT96</accession>
<dbReference type="EMBL" id="JBHSMI010000024">
    <property type="protein sequence ID" value="MFC5403623.1"/>
    <property type="molecule type" value="Genomic_DNA"/>
</dbReference>
<keyword evidence="7" id="KW-1185">Reference proteome</keyword>
<evidence type="ECO:0000256" key="3">
    <source>
        <dbReference type="ARBA" id="ARBA00023163"/>
    </source>
</evidence>
<dbReference type="PROSITE" id="PS01124">
    <property type="entry name" value="HTH_ARAC_FAMILY_2"/>
    <property type="match status" value="1"/>
</dbReference>
<dbReference type="Proteomes" id="UP001596113">
    <property type="component" value="Unassembled WGS sequence"/>
</dbReference>
<evidence type="ECO:0000256" key="4">
    <source>
        <dbReference type="SAM" id="Phobius"/>
    </source>
</evidence>
<evidence type="ECO:0000313" key="7">
    <source>
        <dbReference type="Proteomes" id="UP001596113"/>
    </source>
</evidence>
<dbReference type="Pfam" id="PF12833">
    <property type="entry name" value="HTH_18"/>
    <property type="match status" value="1"/>
</dbReference>